<evidence type="ECO:0000256" key="1">
    <source>
        <dbReference type="ARBA" id="ARBA00004611"/>
    </source>
</evidence>
<feature type="region of interest" description="Disordered" evidence="10">
    <location>
        <begin position="1"/>
        <end position="43"/>
    </location>
</feature>
<dbReference type="GO" id="GO:0005929">
    <property type="term" value="C:cilium"/>
    <property type="evidence" value="ECO:0000318"/>
    <property type="project" value="GO_Central"/>
</dbReference>
<keyword evidence="9" id="KW-0175">Coiled coil</keyword>
<name>D8RSP1_SELML</name>
<keyword evidence="8" id="KW-0966">Cell projection</keyword>
<keyword evidence="4" id="KW-0597">Phosphoprotein</keyword>
<dbReference type="Gramene" id="EFJ25106">
    <property type="protein sequence ID" value="EFJ25106"/>
    <property type="gene ID" value="SELMODRAFT_442344"/>
</dbReference>
<dbReference type="InParanoid" id="D8RSP1"/>
<dbReference type="InterPro" id="IPR009290">
    <property type="entry name" value="Radial_spoke_3"/>
</dbReference>
<dbReference type="EMBL" id="GL377588">
    <property type="protein sequence ID" value="EFJ25106.1"/>
    <property type="molecule type" value="Genomic_DNA"/>
</dbReference>
<sequence>MGVDRNSSRSAVARGSPSPRAATAAAAAAAGGLAPPVAMSGGPPLNLMFDPRVVRGPTYSKMKTGFKAEPPPPERKAVKKKRKVPAYSTTPPTIDGRKNMDIQNIKHKNLRTGSYEPITNLELVDRIPEYDIDTQTDPFLDRPATPLFIPQKPGPDIGTQIEEGDLFNFDEEVEPMLEVLVGRTVEQAWMEVTEERQLAELHKHQDHFEKIRAAELVATQRMEFSEWRKIEEKKRRVEQEKKRLEEERKLKELIETQNFAREYLKKMTDSVLSYLESEDYFYDPVEREVENHFMPMLAENMERELEKIVCARNTLHCVVEAATISQESRALNVVSAMVNTIIMSVESYMTEVATADSADYVRDVLDIVEQTTRELTASSTTFFCDFLRYFESVEMQVVYEVRTMLRRVITRHEEEEQVAVEVGAIFRRVVEQNTEPPPAPPPEPAAAPPPPPAEGEEAPAEGGGQTAAE</sequence>
<feature type="compositionally biased region" description="Low complexity" evidence="10">
    <location>
        <begin position="13"/>
        <end position="38"/>
    </location>
</feature>
<dbReference type="KEGG" id="smo:SELMODRAFT_442344"/>
<dbReference type="Proteomes" id="UP000001514">
    <property type="component" value="Unassembled WGS sequence"/>
</dbReference>
<evidence type="ECO:0000256" key="2">
    <source>
        <dbReference type="ARBA" id="ARBA00006737"/>
    </source>
</evidence>
<feature type="region of interest" description="Disordered" evidence="10">
    <location>
        <begin position="62"/>
        <end position="98"/>
    </location>
</feature>
<evidence type="ECO:0000256" key="7">
    <source>
        <dbReference type="ARBA" id="ARBA00023212"/>
    </source>
</evidence>
<gene>
    <name evidence="11" type="ORF">SELMODRAFT_442344</name>
</gene>
<keyword evidence="5" id="KW-0282">Flagellum</keyword>
<dbReference type="PANTHER" id="PTHR21648:SF0">
    <property type="entry name" value="RADIAL SPOKE HEAD PROTEIN 3 HOMOLOG"/>
    <property type="match status" value="1"/>
</dbReference>
<comment type="subcellular location">
    <subcellularLocation>
        <location evidence="1">Cytoplasm</location>
        <location evidence="1">Cytoskeleton</location>
        <location evidence="1">Flagellum axoneme</location>
    </subcellularLocation>
</comment>
<feature type="region of interest" description="Disordered" evidence="10">
    <location>
        <begin position="430"/>
        <end position="469"/>
    </location>
</feature>
<dbReference type="HOGENOM" id="CLU_583181_0_0_1"/>
<keyword evidence="7" id="KW-0206">Cytoskeleton</keyword>
<dbReference type="AlphaFoldDB" id="D8RSP1"/>
<protein>
    <recommendedName>
        <fullName evidence="13">Flagellar radial spoke protein 3</fullName>
    </recommendedName>
</protein>
<evidence type="ECO:0000256" key="8">
    <source>
        <dbReference type="ARBA" id="ARBA00023273"/>
    </source>
</evidence>
<evidence type="ECO:0000313" key="11">
    <source>
        <dbReference type="EMBL" id="EFJ25106.1"/>
    </source>
</evidence>
<organism evidence="12">
    <name type="scientific">Selaginella moellendorffii</name>
    <name type="common">Spikemoss</name>
    <dbReference type="NCBI Taxonomy" id="88036"/>
    <lineage>
        <taxon>Eukaryota</taxon>
        <taxon>Viridiplantae</taxon>
        <taxon>Streptophyta</taxon>
        <taxon>Embryophyta</taxon>
        <taxon>Tracheophyta</taxon>
        <taxon>Lycopodiopsida</taxon>
        <taxon>Selaginellales</taxon>
        <taxon>Selaginellaceae</taxon>
        <taxon>Selaginella</taxon>
    </lineage>
</organism>
<dbReference type="STRING" id="88036.D8RSP1"/>
<keyword evidence="12" id="KW-1185">Reference proteome</keyword>
<proteinExistence type="inferred from homology"/>
<reference evidence="11 12" key="1">
    <citation type="journal article" date="2011" name="Science">
        <title>The Selaginella genome identifies genetic changes associated with the evolution of vascular plants.</title>
        <authorList>
            <person name="Banks J.A."/>
            <person name="Nishiyama T."/>
            <person name="Hasebe M."/>
            <person name="Bowman J.L."/>
            <person name="Gribskov M."/>
            <person name="dePamphilis C."/>
            <person name="Albert V.A."/>
            <person name="Aono N."/>
            <person name="Aoyama T."/>
            <person name="Ambrose B.A."/>
            <person name="Ashton N.W."/>
            <person name="Axtell M.J."/>
            <person name="Barker E."/>
            <person name="Barker M.S."/>
            <person name="Bennetzen J.L."/>
            <person name="Bonawitz N.D."/>
            <person name="Chapple C."/>
            <person name="Cheng C."/>
            <person name="Correa L.G."/>
            <person name="Dacre M."/>
            <person name="DeBarry J."/>
            <person name="Dreyer I."/>
            <person name="Elias M."/>
            <person name="Engstrom E.M."/>
            <person name="Estelle M."/>
            <person name="Feng L."/>
            <person name="Finet C."/>
            <person name="Floyd S.K."/>
            <person name="Frommer W.B."/>
            <person name="Fujita T."/>
            <person name="Gramzow L."/>
            <person name="Gutensohn M."/>
            <person name="Harholt J."/>
            <person name="Hattori M."/>
            <person name="Heyl A."/>
            <person name="Hirai T."/>
            <person name="Hiwatashi Y."/>
            <person name="Ishikawa M."/>
            <person name="Iwata M."/>
            <person name="Karol K.G."/>
            <person name="Koehler B."/>
            <person name="Kolukisaoglu U."/>
            <person name="Kubo M."/>
            <person name="Kurata T."/>
            <person name="Lalonde S."/>
            <person name="Li K."/>
            <person name="Li Y."/>
            <person name="Litt A."/>
            <person name="Lyons E."/>
            <person name="Manning G."/>
            <person name="Maruyama T."/>
            <person name="Michael T.P."/>
            <person name="Mikami K."/>
            <person name="Miyazaki S."/>
            <person name="Morinaga S."/>
            <person name="Murata T."/>
            <person name="Mueller-Roeber B."/>
            <person name="Nelson D.R."/>
            <person name="Obara M."/>
            <person name="Oguri Y."/>
            <person name="Olmstead R.G."/>
            <person name="Onodera N."/>
            <person name="Petersen B.L."/>
            <person name="Pils B."/>
            <person name="Prigge M."/>
            <person name="Rensing S.A."/>
            <person name="Riano-Pachon D.M."/>
            <person name="Roberts A.W."/>
            <person name="Sato Y."/>
            <person name="Scheller H.V."/>
            <person name="Schulz B."/>
            <person name="Schulz C."/>
            <person name="Shakirov E.V."/>
            <person name="Shibagaki N."/>
            <person name="Shinohara N."/>
            <person name="Shippen D.E."/>
            <person name="Soerensen I."/>
            <person name="Sotooka R."/>
            <person name="Sugimoto N."/>
            <person name="Sugita M."/>
            <person name="Sumikawa N."/>
            <person name="Tanurdzic M."/>
            <person name="Theissen G."/>
            <person name="Ulvskov P."/>
            <person name="Wakazuki S."/>
            <person name="Weng J.K."/>
            <person name="Willats W.W."/>
            <person name="Wipf D."/>
            <person name="Wolf P.G."/>
            <person name="Yang L."/>
            <person name="Zimmer A.D."/>
            <person name="Zhu Q."/>
            <person name="Mitros T."/>
            <person name="Hellsten U."/>
            <person name="Loque D."/>
            <person name="Otillar R."/>
            <person name="Salamov A."/>
            <person name="Schmutz J."/>
            <person name="Shapiro H."/>
            <person name="Lindquist E."/>
            <person name="Lucas S."/>
            <person name="Rokhsar D."/>
            <person name="Grigoriev I.V."/>
        </authorList>
    </citation>
    <scope>NUCLEOTIDE SEQUENCE [LARGE SCALE GENOMIC DNA]</scope>
</reference>
<comment type="similarity">
    <text evidence="2">Belongs to the flagellar radial spoke RSP3 family.</text>
</comment>
<dbReference type="eggNOG" id="ENOG502QQSZ">
    <property type="taxonomic scope" value="Eukaryota"/>
</dbReference>
<dbReference type="PANTHER" id="PTHR21648">
    <property type="entry name" value="FLAGELLAR RADIAL SPOKE PROTEIN 3"/>
    <property type="match status" value="1"/>
</dbReference>
<dbReference type="Pfam" id="PF06098">
    <property type="entry name" value="Radial_spoke_3"/>
    <property type="match status" value="1"/>
</dbReference>
<evidence type="ECO:0000256" key="4">
    <source>
        <dbReference type="ARBA" id="ARBA00022553"/>
    </source>
</evidence>
<evidence type="ECO:0008006" key="13">
    <source>
        <dbReference type="Google" id="ProtNLM"/>
    </source>
</evidence>
<evidence type="ECO:0000256" key="5">
    <source>
        <dbReference type="ARBA" id="ARBA00022846"/>
    </source>
</evidence>
<evidence type="ECO:0000256" key="10">
    <source>
        <dbReference type="SAM" id="MobiDB-lite"/>
    </source>
</evidence>
<keyword evidence="6" id="KW-0969">Cilium</keyword>
<evidence type="ECO:0000256" key="3">
    <source>
        <dbReference type="ARBA" id="ARBA00022490"/>
    </source>
</evidence>
<evidence type="ECO:0000313" key="12">
    <source>
        <dbReference type="Proteomes" id="UP000001514"/>
    </source>
</evidence>
<keyword evidence="3" id="KW-0963">Cytoplasm</keyword>
<accession>D8RSP1</accession>
<evidence type="ECO:0000256" key="6">
    <source>
        <dbReference type="ARBA" id="ARBA00023069"/>
    </source>
</evidence>
<feature type="coiled-coil region" evidence="9">
    <location>
        <begin position="227"/>
        <end position="257"/>
    </location>
</feature>
<evidence type="ECO:0000256" key="9">
    <source>
        <dbReference type="SAM" id="Coils"/>
    </source>
</evidence>
<feature type="compositionally biased region" description="Pro residues" evidence="10">
    <location>
        <begin position="435"/>
        <end position="453"/>
    </location>
</feature>